<dbReference type="AlphaFoldDB" id="A0A9W4TQR8"/>
<dbReference type="GO" id="GO:0000324">
    <property type="term" value="C:fungal-type vacuole"/>
    <property type="evidence" value="ECO:0007669"/>
    <property type="project" value="TreeGrafter"/>
</dbReference>
<keyword evidence="2" id="KW-1133">Transmembrane helix</keyword>
<reference evidence="3" key="1">
    <citation type="submission" date="2022-12" db="EMBL/GenBank/DDBJ databases">
        <authorList>
            <person name="Brejova B."/>
        </authorList>
    </citation>
    <scope>NUCLEOTIDE SEQUENCE</scope>
</reference>
<dbReference type="Proteomes" id="UP001152885">
    <property type="component" value="Unassembled WGS sequence"/>
</dbReference>
<dbReference type="PANTHER" id="PTHR36089">
    <property type="entry name" value="CHITIN SYNTHASE 3 COMPLEX PROTEIN CSI2-RELATED"/>
    <property type="match status" value="1"/>
</dbReference>
<dbReference type="GO" id="GO:0005935">
    <property type="term" value="C:cellular bud neck"/>
    <property type="evidence" value="ECO:0007669"/>
    <property type="project" value="TreeGrafter"/>
</dbReference>
<sequence>MLNPNNIIAITLAPTSTILAKRDDETSTSMPRNNMPTLSDPNAYTTPSISVPANDNNPYIVRQYNPSGTVFIAVGSIVGAILLGFILYHLILSIAASRLAKRVRNDDKKFYEKYQNNNHSAYGLTPQSTLFTTEYHNHHSSISKLPLLNQTKSFMGNFGNNGSQHGDTSTIYQSEYDNNVATSKHDLTKMFISPTAEVMQHKRVKSYNPSLSNISLGNIGGGSTSNLVNPSPATNRHSQLVPNLYINNEGNNSDYSLSQQLGSEGSNTPQMQQQNNLLNTTKSRRQLPSMYLEDLIDKE</sequence>
<feature type="region of interest" description="Disordered" evidence="1">
    <location>
        <begin position="244"/>
        <end position="299"/>
    </location>
</feature>
<gene>
    <name evidence="3" type="ORF">CANVERA_P1018</name>
</gene>
<feature type="compositionally biased region" description="Polar residues" evidence="1">
    <location>
        <begin position="27"/>
        <end position="41"/>
    </location>
</feature>
<keyword evidence="2" id="KW-0472">Membrane</keyword>
<feature type="compositionally biased region" description="Low complexity" evidence="1">
    <location>
        <begin position="267"/>
        <end position="281"/>
    </location>
</feature>
<dbReference type="PANTHER" id="PTHR36089:SF1">
    <property type="entry name" value="CHITIN SYNTHASE 3 COMPLEX PROTEIN CSI2-RELATED"/>
    <property type="match status" value="1"/>
</dbReference>
<dbReference type="EMBL" id="CANTUO010000001">
    <property type="protein sequence ID" value="CAI5756501.1"/>
    <property type="molecule type" value="Genomic_DNA"/>
</dbReference>
<organism evidence="3 4">
    <name type="scientific">Candida verbasci</name>
    <dbReference type="NCBI Taxonomy" id="1227364"/>
    <lineage>
        <taxon>Eukaryota</taxon>
        <taxon>Fungi</taxon>
        <taxon>Dikarya</taxon>
        <taxon>Ascomycota</taxon>
        <taxon>Saccharomycotina</taxon>
        <taxon>Pichiomycetes</taxon>
        <taxon>Debaryomycetaceae</taxon>
        <taxon>Candida/Lodderomyces clade</taxon>
        <taxon>Candida</taxon>
    </lineage>
</organism>
<evidence type="ECO:0000256" key="2">
    <source>
        <dbReference type="SAM" id="Phobius"/>
    </source>
</evidence>
<evidence type="ECO:0000256" key="1">
    <source>
        <dbReference type="SAM" id="MobiDB-lite"/>
    </source>
</evidence>
<dbReference type="InterPro" id="IPR051009">
    <property type="entry name" value="PRM"/>
</dbReference>
<name>A0A9W4TQR8_9ASCO</name>
<proteinExistence type="predicted"/>
<dbReference type="OrthoDB" id="4065319at2759"/>
<evidence type="ECO:0000313" key="4">
    <source>
        <dbReference type="Proteomes" id="UP001152885"/>
    </source>
</evidence>
<feature type="transmembrane region" description="Helical" evidence="2">
    <location>
        <begin position="70"/>
        <end position="92"/>
    </location>
</feature>
<keyword evidence="4" id="KW-1185">Reference proteome</keyword>
<feature type="region of interest" description="Disordered" evidence="1">
    <location>
        <begin position="22"/>
        <end position="41"/>
    </location>
</feature>
<accession>A0A9W4TQR8</accession>
<comment type="caution">
    <text evidence="3">The sequence shown here is derived from an EMBL/GenBank/DDBJ whole genome shotgun (WGS) entry which is preliminary data.</text>
</comment>
<evidence type="ECO:0000313" key="3">
    <source>
        <dbReference type="EMBL" id="CAI5756501.1"/>
    </source>
</evidence>
<keyword evidence="2" id="KW-0812">Transmembrane</keyword>
<protein>
    <submittedName>
        <fullName evidence="3">Uncharacterized protein</fullName>
    </submittedName>
</protein>
<feature type="compositionally biased region" description="Polar residues" evidence="1">
    <location>
        <begin position="244"/>
        <end position="266"/>
    </location>
</feature>